<dbReference type="InterPro" id="IPR006839">
    <property type="entry name" value="DarP"/>
</dbReference>
<dbReference type="KEGG" id="maer:DAI18_16560"/>
<keyword evidence="2" id="KW-0690">Ribosome biogenesis</keyword>
<dbReference type="STRING" id="1122240.GCA_000620105_02302"/>
<evidence type="ECO:0000256" key="1">
    <source>
        <dbReference type="ARBA" id="ARBA00022490"/>
    </source>
</evidence>
<proteinExistence type="predicted"/>
<keyword evidence="4" id="KW-0694">RNA-binding</keyword>
<accession>A0A2S0PFJ6</accession>
<dbReference type="PIRSF" id="PIRSF016183">
    <property type="entry name" value="UCP016183"/>
    <property type="match status" value="1"/>
</dbReference>
<dbReference type="OrthoDB" id="5293604at2"/>
<dbReference type="SUPFAM" id="SSF158710">
    <property type="entry name" value="PSPTO4464-like"/>
    <property type="match status" value="1"/>
</dbReference>
<organism evidence="5 6">
    <name type="scientific">Microvirgula aerodenitrificans</name>
    <dbReference type="NCBI Taxonomy" id="57480"/>
    <lineage>
        <taxon>Bacteria</taxon>
        <taxon>Pseudomonadati</taxon>
        <taxon>Pseudomonadota</taxon>
        <taxon>Betaproteobacteria</taxon>
        <taxon>Neisseriales</taxon>
        <taxon>Aquaspirillaceae</taxon>
        <taxon>Microvirgula</taxon>
    </lineage>
</organism>
<keyword evidence="3" id="KW-0699">rRNA-binding</keyword>
<dbReference type="PANTHER" id="PTHR38101">
    <property type="entry name" value="UPF0307 PROTEIN YJGA"/>
    <property type="match status" value="1"/>
</dbReference>
<dbReference type="InterPro" id="IPR023153">
    <property type="entry name" value="DarP_sf"/>
</dbReference>
<sequence>MDELQELGQALTELSRDTLKHLVLPDDLRSAVVEYKRLNAHGAQRRQRQYIGRIMRNVDPEPIRIQLATLRGENTHHNNWLHGIERQRDRLLADDKVLSELVAEHPGCDVQQLRTLIRNARREQAESRPPKSFRELFQALKALYPEPPLVNYKQERDGDDDEDA</sequence>
<gene>
    <name evidence="5" type="ORF">DAI18_16560</name>
</gene>
<dbReference type="Pfam" id="PF04751">
    <property type="entry name" value="DarP"/>
    <property type="match status" value="1"/>
</dbReference>
<keyword evidence="6" id="KW-1185">Reference proteome</keyword>
<dbReference type="CDD" id="cd16331">
    <property type="entry name" value="YjgA-like"/>
    <property type="match status" value="1"/>
</dbReference>
<dbReference type="PANTHER" id="PTHR38101:SF1">
    <property type="entry name" value="UPF0307 PROTEIN YJGA"/>
    <property type="match status" value="1"/>
</dbReference>
<evidence type="ECO:0000256" key="4">
    <source>
        <dbReference type="ARBA" id="ARBA00022884"/>
    </source>
</evidence>
<name>A0A2S0PFJ6_9NEIS</name>
<dbReference type="Proteomes" id="UP000244173">
    <property type="component" value="Chromosome"/>
</dbReference>
<evidence type="ECO:0000256" key="2">
    <source>
        <dbReference type="ARBA" id="ARBA00022517"/>
    </source>
</evidence>
<evidence type="ECO:0000313" key="5">
    <source>
        <dbReference type="EMBL" id="AVY96146.1"/>
    </source>
</evidence>
<reference evidence="5 6" key="1">
    <citation type="submission" date="2018-04" db="EMBL/GenBank/DDBJ databases">
        <title>Denitrifier Microvirgula.</title>
        <authorList>
            <person name="Anderson E."/>
            <person name="Jang J."/>
            <person name="Ishii S."/>
        </authorList>
    </citation>
    <scope>NUCLEOTIDE SEQUENCE [LARGE SCALE GENOMIC DNA]</scope>
    <source>
        <strain evidence="5 6">BE2.4</strain>
    </source>
</reference>
<evidence type="ECO:0000313" key="6">
    <source>
        <dbReference type="Proteomes" id="UP000244173"/>
    </source>
</evidence>
<dbReference type="EMBL" id="CP028519">
    <property type="protein sequence ID" value="AVY96146.1"/>
    <property type="molecule type" value="Genomic_DNA"/>
</dbReference>
<dbReference type="Gene3D" id="1.10.60.30">
    <property type="entry name" value="PSPTO4464-like domains"/>
    <property type="match status" value="2"/>
</dbReference>
<dbReference type="GO" id="GO:0019843">
    <property type="term" value="F:rRNA binding"/>
    <property type="evidence" value="ECO:0007669"/>
    <property type="project" value="UniProtKB-KW"/>
</dbReference>
<dbReference type="AlphaFoldDB" id="A0A2S0PFJ6"/>
<evidence type="ECO:0000256" key="3">
    <source>
        <dbReference type="ARBA" id="ARBA00022730"/>
    </source>
</evidence>
<dbReference type="GO" id="GO:0005829">
    <property type="term" value="C:cytosol"/>
    <property type="evidence" value="ECO:0007669"/>
    <property type="project" value="TreeGrafter"/>
</dbReference>
<keyword evidence="1" id="KW-0963">Cytoplasm</keyword>
<dbReference type="GO" id="GO:0042254">
    <property type="term" value="P:ribosome biogenesis"/>
    <property type="evidence" value="ECO:0007669"/>
    <property type="project" value="UniProtKB-KW"/>
</dbReference>
<protein>
    <submittedName>
        <fullName evidence="5">DUF615 domain-containing protein</fullName>
    </submittedName>
</protein>
<dbReference type="NCBIfam" id="NF003593">
    <property type="entry name" value="PRK05255.1-1"/>
    <property type="match status" value="1"/>
</dbReference>